<dbReference type="SMART" id="SM00267">
    <property type="entry name" value="GGDEF"/>
    <property type="match status" value="1"/>
</dbReference>
<dbReference type="PANTHER" id="PTHR45138:SF9">
    <property type="entry name" value="DIGUANYLATE CYCLASE DGCM-RELATED"/>
    <property type="match status" value="1"/>
</dbReference>
<keyword evidence="5" id="KW-1185">Reference proteome</keyword>
<dbReference type="EC" id="2.7.7.65" evidence="1"/>
<evidence type="ECO:0000256" key="1">
    <source>
        <dbReference type="ARBA" id="ARBA00012528"/>
    </source>
</evidence>
<dbReference type="KEGG" id="vbl:L21SP4_00966"/>
<dbReference type="OrthoDB" id="9813903at2"/>
<dbReference type="InterPro" id="IPR000160">
    <property type="entry name" value="GGDEF_dom"/>
</dbReference>
<dbReference type="STRING" id="1307763.L21SP4_00966"/>
<dbReference type="SUPFAM" id="SSF55073">
    <property type="entry name" value="Nucleotide cyclase"/>
    <property type="match status" value="1"/>
</dbReference>
<reference evidence="5" key="1">
    <citation type="submission" date="2015-02" db="EMBL/GenBank/DDBJ databases">
        <title>Description and complete genome sequence of the first cultured representative of the subdivision 5 of the Verrucomicrobia phylum.</title>
        <authorList>
            <person name="Spring S."/>
            <person name="Bunk B."/>
            <person name="Sproer C."/>
            <person name="Klenk H.-P."/>
        </authorList>
    </citation>
    <scope>NUCLEOTIDE SEQUENCE [LARGE SCALE GENOMIC DNA]</scope>
    <source>
        <strain evidence="5">L21-Fru-AB</strain>
    </source>
</reference>
<name>A0A0G3ECJ0_9BACT</name>
<proteinExistence type="predicted"/>
<sequence>MINSDMHDRYCGEWGGLCDSLRRQGVDENTIERVIALIARDTLTGILNRRGIEQVFSQQLAIGLRYRRPLAVLLLDLDGFKAVNDREGHPAGDEMLRAFADFLRRAVRGSDVCGRWGGDEFLVVLPETGSEGALNLLDRLRKTAPLPFSAGCACFPGDGEDLVAAADVRLREDKARSR</sequence>
<dbReference type="AlphaFoldDB" id="A0A0G3ECJ0"/>
<dbReference type="RefSeq" id="WP_052881583.1">
    <property type="nucleotide sequence ID" value="NZ_CP010904.1"/>
</dbReference>
<dbReference type="GO" id="GO:1902201">
    <property type="term" value="P:negative regulation of bacterial-type flagellum-dependent cell motility"/>
    <property type="evidence" value="ECO:0007669"/>
    <property type="project" value="TreeGrafter"/>
</dbReference>
<evidence type="ECO:0000256" key="2">
    <source>
        <dbReference type="ARBA" id="ARBA00034247"/>
    </source>
</evidence>
<evidence type="ECO:0000259" key="3">
    <source>
        <dbReference type="PROSITE" id="PS50887"/>
    </source>
</evidence>
<accession>A0A0G3ECJ0</accession>
<comment type="catalytic activity">
    <reaction evidence="2">
        <text>2 GTP = 3',3'-c-di-GMP + 2 diphosphate</text>
        <dbReference type="Rhea" id="RHEA:24898"/>
        <dbReference type="ChEBI" id="CHEBI:33019"/>
        <dbReference type="ChEBI" id="CHEBI:37565"/>
        <dbReference type="ChEBI" id="CHEBI:58805"/>
        <dbReference type="EC" id="2.7.7.65"/>
    </reaction>
</comment>
<dbReference type="NCBIfam" id="TIGR00254">
    <property type="entry name" value="GGDEF"/>
    <property type="match status" value="1"/>
</dbReference>
<evidence type="ECO:0000313" key="5">
    <source>
        <dbReference type="Proteomes" id="UP000035268"/>
    </source>
</evidence>
<dbReference type="PANTHER" id="PTHR45138">
    <property type="entry name" value="REGULATORY COMPONENTS OF SENSORY TRANSDUCTION SYSTEM"/>
    <property type="match status" value="1"/>
</dbReference>
<dbReference type="Pfam" id="PF00990">
    <property type="entry name" value="GGDEF"/>
    <property type="match status" value="1"/>
</dbReference>
<dbReference type="InterPro" id="IPR043128">
    <property type="entry name" value="Rev_trsase/Diguanyl_cyclase"/>
</dbReference>
<dbReference type="EMBL" id="CP010904">
    <property type="protein sequence ID" value="AKJ64226.1"/>
    <property type="molecule type" value="Genomic_DNA"/>
</dbReference>
<reference evidence="4 5" key="2">
    <citation type="journal article" date="2016" name="ISME J.">
        <title>Characterization of the first cultured representative of Verrucomicrobia subdivision 5 indicates the proposal of a novel phylum.</title>
        <authorList>
            <person name="Spring S."/>
            <person name="Bunk B."/>
            <person name="Sproer C."/>
            <person name="Schumann P."/>
            <person name="Rohde M."/>
            <person name="Tindall B.J."/>
            <person name="Klenk H.P."/>
        </authorList>
    </citation>
    <scope>NUCLEOTIDE SEQUENCE [LARGE SCALE GENOMIC DNA]</scope>
    <source>
        <strain evidence="4 5">L21-Fru-AB</strain>
    </source>
</reference>
<dbReference type="CDD" id="cd01949">
    <property type="entry name" value="GGDEF"/>
    <property type="match status" value="1"/>
</dbReference>
<protein>
    <recommendedName>
        <fullName evidence="1">diguanylate cyclase</fullName>
        <ecNumber evidence="1">2.7.7.65</ecNumber>
    </recommendedName>
</protein>
<dbReference type="GO" id="GO:0043709">
    <property type="term" value="P:cell adhesion involved in single-species biofilm formation"/>
    <property type="evidence" value="ECO:0007669"/>
    <property type="project" value="TreeGrafter"/>
</dbReference>
<dbReference type="Proteomes" id="UP000035268">
    <property type="component" value="Chromosome"/>
</dbReference>
<feature type="domain" description="GGDEF" evidence="3">
    <location>
        <begin position="68"/>
        <end position="178"/>
    </location>
</feature>
<dbReference type="GO" id="GO:0052621">
    <property type="term" value="F:diguanylate cyclase activity"/>
    <property type="evidence" value="ECO:0007669"/>
    <property type="project" value="UniProtKB-EC"/>
</dbReference>
<dbReference type="Gene3D" id="3.30.70.270">
    <property type="match status" value="1"/>
</dbReference>
<dbReference type="InterPro" id="IPR050469">
    <property type="entry name" value="Diguanylate_Cyclase"/>
</dbReference>
<organism evidence="4 5">
    <name type="scientific">Kiritimatiella glycovorans</name>
    <dbReference type="NCBI Taxonomy" id="1307763"/>
    <lineage>
        <taxon>Bacteria</taxon>
        <taxon>Pseudomonadati</taxon>
        <taxon>Kiritimatiellota</taxon>
        <taxon>Kiritimatiellia</taxon>
        <taxon>Kiritimatiellales</taxon>
        <taxon>Kiritimatiellaceae</taxon>
        <taxon>Kiritimatiella</taxon>
    </lineage>
</organism>
<dbReference type="PROSITE" id="PS50887">
    <property type="entry name" value="GGDEF"/>
    <property type="match status" value="1"/>
</dbReference>
<gene>
    <name evidence="4" type="ORF">L21SP4_00966</name>
</gene>
<dbReference type="GO" id="GO:0005886">
    <property type="term" value="C:plasma membrane"/>
    <property type="evidence" value="ECO:0007669"/>
    <property type="project" value="TreeGrafter"/>
</dbReference>
<dbReference type="InterPro" id="IPR029787">
    <property type="entry name" value="Nucleotide_cyclase"/>
</dbReference>
<evidence type="ECO:0000313" key="4">
    <source>
        <dbReference type="EMBL" id="AKJ64226.1"/>
    </source>
</evidence>